<dbReference type="InterPro" id="IPR001468">
    <property type="entry name" value="Indole-3-GlycerolPSynthase_CS"/>
</dbReference>
<keyword evidence="5 9" id="KW-0210">Decarboxylase</keyword>
<dbReference type="PROSITE" id="PS00614">
    <property type="entry name" value="IGPS"/>
    <property type="match status" value="1"/>
</dbReference>
<reference evidence="12" key="1">
    <citation type="journal article" date="2010" name="Stand. Genomic Sci.">
        <title>Complete genome sequence of 'Thermobaculum terrenum' type strain (YNP1).</title>
        <authorList>
            <person name="Kiss H."/>
            <person name="Cleland D."/>
            <person name="Lapidus A."/>
            <person name="Lucas S."/>
            <person name="Glavina Del Rio T."/>
            <person name="Nolan M."/>
            <person name="Tice H."/>
            <person name="Han C."/>
            <person name="Goodwin L."/>
            <person name="Pitluck S."/>
            <person name="Liolios K."/>
            <person name="Ivanova N."/>
            <person name="Mavromatis K."/>
            <person name="Ovchinnikova G."/>
            <person name="Pati A."/>
            <person name="Chen A."/>
            <person name="Palaniappan K."/>
            <person name="Land M."/>
            <person name="Hauser L."/>
            <person name="Chang Y."/>
            <person name="Jeffries C."/>
            <person name="Lu M."/>
            <person name="Brettin T."/>
            <person name="Detter J."/>
            <person name="Goker M."/>
            <person name="Tindall B."/>
            <person name="Beck B."/>
            <person name="McDermott T."/>
            <person name="Woyke T."/>
            <person name="Bristow J."/>
            <person name="Eisen J."/>
            <person name="Markowitz V."/>
            <person name="Hugenholtz P."/>
            <person name="Kyrpides N."/>
            <person name="Klenk H."/>
            <person name="Cheng J."/>
        </authorList>
    </citation>
    <scope>NUCLEOTIDE SEQUENCE [LARGE SCALE GENOMIC DNA]</scope>
    <source>
        <strain evidence="12">ATCC BAA-798 / YNP1</strain>
    </source>
</reference>
<dbReference type="InterPro" id="IPR045186">
    <property type="entry name" value="Indole-3-glycerol_P_synth"/>
</dbReference>
<dbReference type="CDD" id="cd00331">
    <property type="entry name" value="IGPS"/>
    <property type="match status" value="1"/>
</dbReference>
<evidence type="ECO:0000313" key="12">
    <source>
        <dbReference type="Proteomes" id="UP000000323"/>
    </source>
</evidence>
<dbReference type="GO" id="GO:0004425">
    <property type="term" value="F:indole-3-glycerol-phosphate synthase activity"/>
    <property type="evidence" value="ECO:0007669"/>
    <property type="project" value="UniProtKB-UniRule"/>
</dbReference>
<evidence type="ECO:0000256" key="7">
    <source>
        <dbReference type="ARBA" id="ARBA00023141"/>
    </source>
</evidence>
<evidence type="ECO:0000256" key="9">
    <source>
        <dbReference type="HAMAP-Rule" id="MF_00134"/>
    </source>
</evidence>
<proteinExistence type="inferred from homology"/>
<keyword evidence="8 9" id="KW-0456">Lyase</keyword>
<dbReference type="KEGG" id="ttr:Tter_1251"/>
<keyword evidence="7 9" id="KW-0057">Aromatic amino acid biosynthesis</keyword>
<dbReference type="Proteomes" id="UP000000323">
    <property type="component" value="Chromosome 1"/>
</dbReference>
<comment type="pathway">
    <text evidence="2 9">Amino-acid biosynthesis; L-tryptophan biosynthesis; L-tryptophan from chorismate: step 4/5.</text>
</comment>
<evidence type="ECO:0000256" key="1">
    <source>
        <dbReference type="ARBA" id="ARBA00001633"/>
    </source>
</evidence>
<protein>
    <recommendedName>
        <fullName evidence="9">Indole-3-glycerol phosphate synthase</fullName>
        <shortName evidence="9">IGPS</shortName>
        <ecNumber evidence="9">4.1.1.48</ecNumber>
    </recommendedName>
</protein>
<sequence length="270" mass="29726">MTMSKNFLSEIIDNKLEEIRERRNINPEHVLISRLDRVRPPRSLYKALRTVNTVGVIAEVKRRSPSKGDLNTTLDPVWMARVYQNARASAISVLTDEKYFGGSLDDLQSVSSQVGIPVLRKDFILDEYQVVESRANGADAILLIVRALTGDKLACLINAASELGMDALVEVHDEEDVDLALASGARLIGINNRDLESFHTTIEVTQRLAPYIRDRTDSEVLVISESGIFSRSDVESVQAAGADAVLVGEALVVSGDPAKKIEELRGERRG</sequence>
<keyword evidence="6 9" id="KW-0822">Tryptophan biosynthesis</keyword>
<name>D1CBJ4_THET1</name>
<dbReference type="Gene3D" id="3.20.20.70">
    <property type="entry name" value="Aldolase class I"/>
    <property type="match status" value="1"/>
</dbReference>
<evidence type="ECO:0000256" key="3">
    <source>
        <dbReference type="ARBA" id="ARBA00008737"/>
    </source>
</evidence>
<dbReference type="UniPathway" id="UPA00035">
    <property type="reaction ID" value="UER00043"/>
</dbReference>
<dbReference type="EC" id="4.1.1.48" evidence="9"/>
<dbReference type="PANTHER" id="PTHR22854">
    <property type="entry name" value="TRYPTOPHAN BIOSYNTHESIS PROTEIN"/>
    <property type="match status" value="1"/>
</dbReference>
<dbReference type="HOGENOM" id="CLU_034247_2_0_0"/>
<comment type="catalytic activity">
    <reaction evidence="1 9">
        <text>1-(2-carboxyphenylamino)-1-deoxy-D-ribulose 5-phosphate + H(+) = (1S,2R)-1-C-(indol-3-yl)glycerol 3-phosphate + CO2 + H2O</text>
        <dbReference type="Rhea" id="RHEA:23476"/>
        <dbReference type="ChEBI" id="CHEBI:15377"/>
        <dbReference type="ChEBI" id="CHEBI:15378"/>
        <dbReference type="ChEBI" id="CHEBI:16526"/>
        <dbReference type="ChEBI" id="CHEBI:58613"/>
        <dbReference type="ChEBI" id="CHEBI:58866"/>
        <dbReference type="EC" id="4.1.1.48"/>
    </reaction>
</comment>
<comment type="similarity">
    <text evidence="3 9">Belongs to the TrpC family.</text>
</comment>
<keyword evidence="12" id="KW-1185">Reference proteome</keyword>
<dbReference type="EMBL" id="CP001825">
    <property type="protein sequence ID" value="ACZ42159.1"/>
    <property type="molecule type" value="Genomic_DNA"/>
</dbReference>
<dbReference type="InterPro" id="IPR013798">
    <property type="entry name" value="Indole-3-glycerol_P_synth_dom"/>
</dbReference>
<evidence type="ECO:0000256" key="2">
    <source>
        <dbReference type="ARBA" id="ARBA00004696"/>
    </source>
</evidence>
<evidence type="ECO:0000259" key="10">
    <source>
        <dbReference type="Pfam" id="PF00218"/>
    </source>
</evidence>
<dbReference type="AlphaFoldDB" id="D1CBJ4"/>
<dbReference type="HAMAP" id="MF_00134_A">
    <property type="entry name" value="IGPS_A"/>
    <property type="match status" value="1"/>
</dbReference>
<dbReference type="NCBIfam" id="NF001377">
    <property type="entry name" value="PRK00278.2-4"/>
    <property type="match status" value="1"/>
</dbReference>
<evidence type="ECO:0000256" key="4">
    <source>
        <dbReference type="ARBA" id="ARBA00022605"/>
    </source>
</evidence>
<dbReference type="eggNOG" id="COG0134">
    <property type="taxonomic scope" value="Bacteria"/>
</dbReference>
<evidence type="ECO:0000256" key="6">
    <source>
        <dbReference type="ARBA" id="ARBA00022822"/>
    </source>
</evidence>
<evidence type="ECO:0000256" key="8">
    <source>
        <dbReference type="ARBA" id="ARBA00023239"/>
    </source>
</evidence>
<dbReference type="SUPFAM" id="SSF51366">
    <property type="entry name" value="Ribulose-phoshate binding barrel"/>
    <property type="match status" value="1"/>
</dbReference>
<evidence type="ECO:0000313" key="11">
    <source>
        <dbReference type="EMBL" id="ACZ42159.1"/>
    </source>
</evidence>
<dbReference type="FunFam" id="3.20.20.70:FF:000024">
    <property type="entry name" value="Indole-3-glycerol phosphate synthase"/>
    <property type="match status" value="1"/>
</dbReference>
<feature type="domain" description="Indole-3-glycerol phosphate synthase" evidence="10">
    <location>
        <begin position="8"/>
        <end position="264"/>
    </location>
</feature>
<dbReference type="GO" id="GO:0000162">
    <property type="term" value="P:L-tryptophan biosynthetic process"/>
    <property type="evidence" value="ECO:0007669"/>
    <property type="project" value="UniProtKB-UniRule"/>
</dbReference>
<dbReference type="GO" id="GO:0004640">
    <property type="term" value="F:phosphoribosylanthranilate isomerase activity"/>
    <property type="evidence" value="ECO:0007669"/>
    <property type="project" value="TreeGrafter"/>
</dbReference>
<gene>
    <name evidence="9" type="primary">trpC</name>
    <name evidence="11" type="ordered locus">Tter_1251</name>
</gene>
<accession>D1CBJ4</accession>
<dbReference type="STRING" id="525904.Tter_1251"/>
<dbReference type="Pfam" id="PF00218">
    <property type="entry name" value="IGPS"/>
    <property type="match status" value="1"/>
</dbReference>
<dbReference type="InterPro" id="IPR011060">
    <property type="entry name" value="RibuloseP-bd_barrel"/>
</dbReference>
<dbReference type="PANTHER" id="PTHR22854:SF2">
    <property type="entry name" value="INDOLE-3-GLYCEROL-PHOSPHATE SYNTHASE"/>
    <property type="match status" value="1"/>
</dbReference>
<evidence type="ECO:0000256" key="5">
    <source>
        <dbReference type="ARBA" id="ARBA00022793"/>
    </source>
</evidence>
<dbReference type="HAMAP" id="MF_00134_B">
    <property type="entry name" value="IGPS_B"/>
    <property type="match status" value="1"/>
</dbReference>
<keyword evidence="4 9" id="KW-0028">Amino-acid biosynthesis</keyword>
<dbReference type="InterPro" id="IPR013785">
    <property type="entry name" value="Aldolase_TIM"/>
</dbReference>
<organism evidence="11 12">
    <name type="scientific">Thermobaculum terrenum (strain ATCC BAA-798 / CCMEE 7001 / YNP1)</name>
    <dbReference type="NCBI Taxonomy" id="525904"/>
    <lineage>
        <taxon>Bacteria</taxon>
        <taxon>Bacillati</taxon>
        <taxon>Chloroflexota</taxon>
        <taxon>Chloroflexia</taxon>
        <taxon>Candidatus Thermobaculales</taxon>
        <taxon>Candidatus Thermobaculaceae</taxon>
        <taxon>Thermobaculum</taxon>
    </lineage>
</organism>